<feature type="transmembrane region" description="Helical" evidence="1">
    <location>
        <begin position="93"/>
        <end position="121"/>
    </location>
</feature>
<sequence>MPLWSEKILDMISIFLNLKRLCLCTKMWSIFENVPCALEKNVYSVALGCSVLKMSINSIWPSESFRIDISLLIFCLDDLSKGDSGVLKSPTMIVLLLISLLMSCSSFLMYLVAPVLGAYIFTRVISSCWIVPFSIMKWPSLSLIMSFTLRSNLSDISIATPAFFSFPFAWKTFFHPFTLSLCASLFLRWVSCRQQMYGSCFLIQSVTLCLLIGAFNPFTFKVIIDRYSFDAIFILYPCSFFTSSFFIFTVDPLAFLALLVWWR</sequence>
<gene>
    <name evidence="2" type="ORF">mPipKuh1_007926</name>
</gene>
<keyword evidence="3" id="KW-1185">Reference proteome</keyword>
<evidence type="ECO:0000256" key="1">
    <source>
        <dbReference type="SAM" id="Phobius"/>
    </source>
</evidence>
<feature type="transmembrane region" description="Helical" evidence="1">
    <location>
        <begin position="240"/>
        <end position="262"/>
    </location>
</feature>
<dbReference type="AlphaFoldDB" id="A0A7J7WLV1"/>
<keyword evidence="1" id="KW-0472">Membrane</keyword>
<dbReference type="Proteomes" id="UP000558488">
    <property type="component" value="Unassembled WGS sequence"/>
</dbReference>
<name>A0A7J7WLV1_PIPKU</name>
<proteinExistence type="predicted"/>
<evidence type="ECO:0000313" key="2">
    <source>
        <dbReference type="EMBL" id="KAF6338200.1"/>
    </source>
</evidence>
<evidence type="ECO:0000313" key="3">
    <source>
        <dbReference type="Proteomes" id="UP000558488"/>
    </source>
</evidence>
<keyword evidence="1" id="KW-0812">Transmembrane</keyword>
<reference evidence="2 3" key="1">
    <citation type="journal article" date="2020" name="Nature">
        <title>Six reference-quality genomes reveal evolution of bat adaptations.</title>
        <authorList>
            <person name="Jebb D."/>
            <person name="Huang Z."/>
            <person name="Pippel M."/>
            <person name="Hughes G.M."/>
            <person name="Lavrichenko K."/>
            <person name="Devanna P."/>
            <person name="Winkler S."/>
            <person name="Jermiin L.S."/>
            <person name="Skirmuntt E.C."/>
            <person name="Katzourakis A."/>
            <person name="Burkitt-Gray L."/>
            <person name="Ray D.A."/>
            <person name="Sullivan K.A.M."/>
            <person name="Roscito J.G."/>
            <person name="Kirilenko B.M."/>
            <person name="Davalos L.M."/>
            <person name="Corthals A.P."/>
            <person name="Power M.L."/>
            <person name="Jones G."/>
            <person name="Ransome R.D."/>
            <person name="Dechmann D.K.N."/>
            <person name="Locatelli A.G."/>
            <person name="Puechmaille S.J."/>
            <person name="Fedrigo O."/>
            <person name="Jarvis E.D."/>
            <person name="Hiller M."/>
            <person name="Vernes S.C."/>
            <person name="Myers E.W."/>
            <person name="Teeling E.C."/>
        </authorList>
    </citation>
    <scope>NUCLEOTIDE SEQUENCE [LARGE SCALE GENOMIC DNA]</scope>
    <source>
        <strain evidence="2">MPipKuh1</strain>
        <tissue evidence="2">Flight muscle</tissue>
    </source>
</reference>
<protein>
    <submittedName>
        <fullName evidence="2">Uncharacterized protein</fullName>
    </submittedName>
</protein>
<organism evidence="2 3">
    <name type="scientific">Pipistrellus kuhlii</name>
    <name type="common">Kuhl's pipistrelle</name>
    <dbReference type="NCBI Taxonomy" id="59472"/>
    <lineage>
        <taxon>Eukaryota</taxon>
        <taxon>Metazoa</taxon>
        <taxon>Chordata</taxon>
        <taxon>Craniata</taxon>
        <taxon>Vertebrata</taxon>
        <taxon>Euteleostomi</taxon>
        <taxon>Mammalia</taxon>
        <taxon>Eutheria</taxon>
        <taxon>Laurasiatheria</taxon>
        <taxon>Chiroptera</taxon>
        <taxon>Yangochiroptera</taxon>
        <taxon>Vespertilionidae</taxon>
        <taxon>Pipistrellus</taxon>
    </lineage>
</organism>
<comment type="caution">
    <text evidence="2">The sequence shown here is derived from an EMBL/GenBank/DDBJ whole genome shotgun (WGS) entry which is preliminary data.</text>
</comment>
<dbReference type="EMBL" id="JACAGB010000010">
    <property type="protein sequence ID" value="KAF6338200.1"/>
    <property type="molecule type" value="Genomic_DNA"/>
</dbReference>
<accession>A0A7J7WLV1</accession>
<feature type="transmembrane region" description="Helical" evidence="1">
    <location>
        <begin position="128"/>
        <end position="148"/>
    </location>
</feature>
<feature type="transmembrane region" description="Helical" evidence="1">
    <location>
        <begin position="168"/>
        <end position="187"/>
    </location>
</feature>
<keyword evidence="1" id="KW-1133">Transmembrane helix</keyword>
<feature type="transmembrane region" description="Helical" evidence="1">
    <location>
        <begin position="199"/>
        <end position="220"/>
    </location>
</feature>